<dbReference type="Pfam" id="PF08447">
    <property type="entry name" value="PAS_3"/>
    <property type="match status" value="1"/>
</dbReference>
<organism evidence="7 8">
    <name type="scientific">Stutzerimonas balearica DSM 6083</name>
    <dbReference type="NCBI Taxonomy" id="1123016"/>
    <lineage>
        <taxon>Bacteria</taxon>
        <taxon>Pseudomonadati</taxon>
        <taxon>Pseudomonadota</taxon>
        <taxon>Gammaproteobacteria</taxon>
        <taxon>Pseudomonadales</taxon>
        <taxon>Pseudomonadaceae</taxon>
        <taxon>Stutzerimonas</taxon>
    </lineage>
</organism>
<dbReference type="CDD" id="cd00082">
    <property type="entry name" value="HisKA"/>
    <property type="match status" value="1"/>
</dbReference>
<evidence type="ECO:0000259" key="6">
    <source>
        <dbReference type="PROSITE" id="PS50113"/>
    </source>
</evidence>
<comment type="caution">
    <text evidence="7">The sequence shown here is derived from an EMBL/GenBank/DDBJ whole genome shotgun (WGS) entry which is preliminary data.</text>
</comment>
<accession>A0ABY0R0R5</accession>
<dbReference type="InterPro" id="IPR000014">
    <property type="entry name" value="PAS"/>
</dbReference>
<dbReference type="InterPro" id="IPR036097">
    <property type="entry name" value="HisK_dim/P_sf"/>
</dbReference>
<dbReference type="PANTHER" id="PTHR43065:SF42">
    <property type="entry name" value="TWO-COMPONENT SENSOR PPRA"/>
    <property type="match status" value="1"/>
</dbReference>
<evidence type="ECO:0000259" key="5">
    <source>
        <dbReference type="PROSITE" id="PS50112"/>
    </source>
</evidence>
<sequence>MEVLLGEYGNTPIFISVRARGFLPANLSDGLLMSTTPVRLHTWLRLQREQVALDARADALCRVLRGCAGVRQAYYMTWQAGAGIYTHEGSGAQLPPGLGDPLQASDRLLHERLGGEGLLDLAVVRGLDCWLAGRLRRAGIVQGAVLALDLDEAVPGLLLLATDGDVGPCSLSWVRELLLSLLACASGLARQSPLLGLDPQPSLLLDEHAHPVELNAALLALLADRPLDELLRFLPVNHAALVGACLAQQRAIEGVEAEYDQRILIWTFVPDPAQNRVLARCREATAQVLAERDAARARRLYRLITENTTDLISRHAPDGRFLDASPAAWRLLGYWPEQLRGQLVETLFHPEDRAQLPARSRDALEVDGYHTMTYRVRHRDGHYLWFETASHAIRETYTGAVVEVVSVSRDITARVQAEENRRRLAEVVEVNTDLVLFIDAEGRVTYLNPAARRTLRLQDGQMPALDALFDTEVLALLHGTGRTTAEREGVWSCDSRLLAQDGGASVPISLVLLAHRTTGGERYYSLVARDMSERELREAQQRRHQDELAHTGRLITLGELASGIAHEINQPLAAVVNYASASQRYLQSLGQNPQAAERVAQGLERITEHANHASEVIKRLRAFLRKGQRRMQPLDVAEVARDAVRLCAWETAAAQVTVEQALAADLPRVYADRVLLEQVLINLLRNAIEANREAHPGQPSRIVLRAERQADEVVLAVADQGRGLDEQELEQAFTPFFTRKPDGLGLGLPMSRSIIEGFGGALQGQPGENGGLCMRCRLPIKTITTEERG</sequence>
<keyword evidence="8" id="KW-1185">Reference proteome</keyword>
<dbReference type="Pfam" id="PF00512">
    <property type="entry name" value="HisKA"/>
    <property type="match status" value="1"/>
</dbReference>
<dbReference type="InterPro" id="IPR003661">
    <property type="entry name" value="HisK_dim/P_dom"/>
</dbReference>
<feature type="domain" description="PAS" evidence="5">
    <location>
        <begin position="297"/>
        <end position="367"/>
    </location>
</feature>
<evidence type="ECO:0000256" key="2">
    <source>
        <dbReference type="ARBA" id="ARBA00012438"/>
    </source>
</evidence>
<reference evidence="7 8" key="1">
    <citation type="submission" date="2016-10" db="EMBL/GenBank/DDBJ databases">
        <authorList>
            <person name="Varghese N."/>
            <person name="Submissions S."/>
        </authorList>
    </citation>
    <scope>NUCLEOTIDE SEQUENCE [LARGE SCALE GENOMIC DNA]</scope>
    <source>
        <strain evidence="7 8">DSM 6083</strain>
    </source>
</reference>
<feature type="domain" description="PAC" evidence="6">
    <location>
        <begin position="370"/>
        <end position="423"/>
    </location>
</feature>
<evidence type="ECO:0000256" key="3">
    <source>
        <dbReference type="ARBA" id="ARBA00022553"/>
    </source>
</evidence>
<dbReference type="SMART" id="SM00086">
    <property type="entry name" value="PAC"/>
    <property type="match status" value="2"/>
</dbReference>
<dbReference type="PROSITE" id="PS50113">
    <property type="entry name" value="PAC"/>
    <property type="match status" value="1"/>
</dbReference>
<dbReference type="Gene3D" id="1.10.287.130">
    <property type="match status" value="1"/>
</dbReference>
<dbReference type="Gene3D" id="3.30.450.20">
    <property type="entry name" value="PAS domain"/>
    <property type="match status" value="2"/>
</dbReference>
<dbReference type="SUPFAM" id="SSF47384">
    <property type="entry name" value="Homodimeric domain of signal transducing histidine kinase"/>
    <property type="match status" value="1"/>
</dbReference>
<proteinExistence type="predicted"/>
<dbReference type="PROSITE" id="PS50112">
    <property type="entry name" value="PAS"/>
    <property type="match status" value="2"/>
</dbReference>
<dbReference type="InterPro" id="IPR001610">
    <property type="entry name" value="PAC"/>
</dbReference>
<dbReference type="SUPFAM" id="SSF55874">
    <property type="entry name" value="ATPase domain of HSP90 chaperone/DNA topoisomerase II/histidine kinase"/>
    <property type="match status" value="1"/>
</dbReference>
<dbReference type="NCBIfam" id="TIGR00229">
    <property type="entry name" value="sensory_box"/>
    <property type="match status" value="1"/>
</dbReference>
<dbReference type="InterPro" id="IPR004358">
    <property type="entry name" value="Sig_transdc_His_kin-like_C"/>
</dbReference>
<keyword evidence="3" id="KW-0597">Phosphoprotein</keyword>
<evidence type="ECO:0000313" key="8">
    <source>
        <dbReference type="Proteomes" id="UP000182276"/>
    </source>
</evidence>
<feature type="domain" description="PAS" evidence="5">
    <location>
        <begin position="420"/>
        <end position="462"/>
    </location>
</feature>
<dbReference type="Pfam" id="PF02518">
    <property type="entry name" value="HATPase_c"/>
    <property type="match status" value="1"/>
</dbReference>
<dbReference type="EMBL" id="FNHO01000003">
    <property type="protein sequence ID" value="SDM23538.1"/>
    <property type="molecule type" value="Genomic_DNA"/>
</dbReference>
<evidence type="ECO:0000256" key="1">
    <source>
        <dbReference type="ARBA" id="ARBA00000085"/>
    </source>
</evidence>
<name>A0ABY0R0R5_9GAMM</name>
<dbReference type="Proteomes" id="UP000182276">
    <property type="component" value="Unassembled WGS sequence"/>
</dbReference>
<dbReference type="InterPro" id="IPR000700">
    <property type="entry name" value="PAS-assoc_C"/>
</dbReference>
<dbReference type="SUPFAM" id="SSF55785">
    <property type="entry name" value="PYP-like sensor domain (PAS domain)"/>
    <property type="match status" value="2"/>
</dbReference>
<dbReference type="PANTHER" id="PTHR43065">
    <property type="entry name" value="SENSOR HISTIDINE KINASE"/>
    <property type="match status" value="1"/>
</dbReference>
<dbReference type="CDD" id="cd00130">
    <property type="entry name" value="PAS"/>
    <property type="match status" value="1"/>
</dbReference>
<dbReference type="InterPro" id="IPR013655">
    <property type="entry name" value="PAS_fold_3"/>
</dbReference>
<evidence type="ECO:0000313" key="7">
    <source>
        <dbReference type="EMBL" id="SDM23538.1"/>
    </source>
</evidence>
<dbReference type="InterPro" id="IPR036890">
    <property type="entry name" value="HATPase_C_sf"/>
</dbReference>
<comment type="catalytic activity">
    <reaction evidence="1">
        <text>ATP + protein L-histidine = ADP + protein N-phospho-L-histidine.</text>
        <dbReference type="EC" id="2.7.13.3"/>
    </reaction>
</comment>
<feature type="domain" description="Histidine kinase" evidence="4">
    <location>
        <begin position="563"/>
        <end position="782"/>
    </location>
</feature>
<dbReference type="SMART" id="SM00388">
    <property type="entry name" value="HisKA"/>
    <property type="match status" value="1"/>
</dbReference>
<protein>
    <recommendedName>
        <fullName evidence="2">histidine kinase</fullName>
        <ecNumber evidence="2">2.7.13.3</ecNumber>
    </recommendedName>
</protein>
<dbReference type="Pfam" id="PF13188">
    <property type="entry name" value="PAS_8"/>
    <property type="match status" value="1"/>
</dbReference>
<dbReference type="PROSITE" id="PS50109">
    <property type="entry name" value="HIS_KIN"/>
    <property type="match status" value="1"/>
</dbReference>
<dbReference type="InterPro" id="IPR035965">
    <property type="entry name" value="PAS-like_dom_sf"/>
</dbReference>
<dbReference type="SMART" id="SM00387">
    <property type="entry name" value="HATPase_c"/>
    <property type="match status" value="1"/>
</dbReference>
<dbReference type="PRINTS" id="PR00344">
    <property type="entry name" value="BCTRLSENSOR"/>
</dbReference>
<dbReference type="SMART" id="SM00091">
    <property type="entry name" value="PAS"/>
    <property type="match status" value="2"/>
</dbReference>
<dbReference type="Gene3D" id="3.30.565.10">
    <property type="entry name" value="Histidine kinase-like ATPase, C-terminal domain"/>
    <property type="match status" value="1"/>
</dbReference>
<dbReference type="EC" id="2.7.13.3" evidence="2"/>
<evidence type="ECO:0000259" key="4">
    <source>
        <dbReference type="PROSITE" id="PS50109"/>
    </source>
</evidence>
<gene>
    <name evidence="7" type="ORF">SAMN05660875_103179</name>
</gene>
<dbReference type="InterPro" id="IPR005467">
    <property type="entry name" value="His_kinase_dom"/>
</dbReference>
<dbReference type="InterPro" id="IPR003594">
    <property type="entry name" value="HATPase_dom"/>
</dbReference>